<dbReference type="SUPFAM" id="SSF56925">
    <property type="entry name" value="OMPA-like"/>
    <property type="match status" value="1"/>
</dbReference>
<sequence>MRYRALVALLLAMCVGFLTACGEEPISLLSDETYTYDQIRNTGLANSCPKLPETARGSFDLDVGADYILTDLCLEPTSYFVKEETTSKREEPKFIGAKSLTRYTSSLTQVTGDLTLDNNGVLTFEEQYGIDFQAITVQLPGGEQVPMLFTIKKLVAQTPGGQTGISTSTDLTGSYIVPSYRGASFLDPKARGQATGYDNAVALPAAADDEEIIRENVKETPVLDGNISLQVSKVKSESGEIAGIFEAVQASDTDLGSKEPVDVKIRGLFYGRVEPKV</sequence>
<evidence type="ECO:0000256" key="6">
    <source>
        <dbReference type="ARBA" id="ARBA00023276"/>
    </source>
</evidence>
<keyword evidence="3" id="KW-0602">Photosynthesis</keyword>
<feature type="signal peptide" evidence="10">
    <location>
        <begin position="1"/>
        <end position="20"/>
    </location>
</feature>
<dbReference type="PROSITE" id="PS51257">
    <property type="entry name" value="PROKAR_LIPOPROTEIN"/>
    <property type="match status" value="1"/>
</dbReference>
<comment type="subcellular location">
    <subcellularLocation>
        <location evidence="1">Cellular thylakoid membrane</location>
        <topology evidence="1">Peripheral membrane protein</topology>
        <orientation evidence="1">Lumenal side</orientation>
    </subcellularLocation>
</comment>
<keyword evidence="5" id="KW-0472">Membrane</keyword>
<proteinExistence type="inferred from homology"/>
<dbReference type="InterPro" id="IPR011250">
    <property type="entry name" value="OMP/PagP_B-barrel"/>
</dbReference>
<evidence type="ECO:0000256" key="10">
    <source>
        <dbReference type="SAM" id="SignalP"/>
    </source>
</evidence>
<comment type="function">
    <text evidence="9">One of the extrinsic, lumenal subunits of photosystem II (PSII), which stabilize and protect the oxygen-evolving complex. PSII is a light-driven water plastoquinone oxidoreductase, using light energy to abstract electrons from H(2)O, generating a proton gradient subsequently used for ATP formation. Required for dimerization of PSII and for binding of PsbQ to PSII.</text>
</comment>
<keyword evidence="4" id="KW-0793">Thylakoid</keyword>
<keyword evidence="12" id="KW-1185">Reference proteome</keyword>
<organism evidence="11 12">
    <name type="scientific">Phormidium yuhuli AB48</name>
    <dbReference type="NCBI Taxonomy" id="2940671"/>
    <lineage>
        <taxon>Bacteria</taxon>
        <taxon>Bacillati</taxon>
        <taxon>Cyanobacteriota</taxon>
        <taxon>Cyanophyceae</taxon>
        <taxon>Oscillatoriophycideae</taxon>
        <taxon>Oscillatoriales</taxon>
        <taxon>Oscillatoriaceae</taxon>
        <taxon>Phormidium</taxon>
        <taxon>Phormidium yuhuli</taxon>
    </lineage>
</organism>
<dbReference type="Pfam" id="PF01716">
    <property type="entry name" value="MSP"/>
    <property type="match status" value="1"/>
</dbReference>
<reference evidence="11" key="1">
    <citation type="submission" date="2022-06" db="EMBL/GenBank/DDBJ databases">
        <title>Genome sequence of Phormidium yuhuli AB48 isolated from an industrial photobioreactor environment.</title>
        <authorList>
            <person name="Qiu Y."/>
            <person name="Noonan A.J.C."/>
            <person name="Dofher K."/>
            <person name="Koch M."/>
            <person name="Kieft B."/>
            <person name="Lin X."/>
            <person name="Ziels R.M."/>
            <person name="Hallam S.J."/>
        </authorList>
    </citation>
    <scope>NUCLEOTIDE SEQUENCE</scope>
    <source>
        <strain evidence="11">AB48</strain>
    </source>
</reference>
<evidence type="ECO:0000256" key="1">
    <source>
        <dbReference type="ARBA" id="ARBA00004526"/>
    </source>
</evidence>
<keyword evidence="6" id="KW-0604">Photosystem II</keyword>
<dbReference type="InterPro" id="IPR002628">
    <property type="entry name" value="PsbO"/>
</dbReference>
<dbReference type="Proteomes" id="UP001056708">
    <property type="component" value="Chromosome"/>
</dbReference>
<evidence type="ECO:0000256" key="9">
    <source>
        <dbReference type="ARBA" id="ARBA00046136"/>
    </source>
</evidence>
<protein>
    <recommendedName>
        <fullName evidence="7">Photosystem II extrinsic protein O</fullName>
    </recommendedName>
    <alternativeName>
        <fullName evidence="8">Photosystem II manganese-stabilizing polypeptide</fullName>
    </alternativeName>
</protein>
<evidence type="ECO:0000256" key="5">
    <source>
        <dbReference type="ARBA" id="ARBA00023136"/>
    </source>
</evidence>
<dbReference type="Gene3D" id="2.40.160.30">
    <property type="entry name" value="Photosystem II, cytochrome c-550 precursor"/>
    <property type="match status" value="1"/>
</dbReference>
<evidence type="ECO:0000256" key="7">
    <source>
        <dbReference type="ARBA" id="ARBA00039796"/>
    </source>
</evidence>
<name>A0ABY5ASB3_9CYAN</name>
<evidence type="ECO:0000256" key="4">
    <source>
        <dbReference type="ARBA" id="ARBA00023078"/>
    </source>
</evidence>
<accession>A0ABY5ASB3</accession>
<evidence type="ECO:0000256" key="2">
    <source>
        <dbReference type="ARBA" id="ARBA00009838"/>
    </source>
</evidence>
<evidence type="ECO:0000256" key="8">
    <source>
        <dbReference type="ARBA" id="ARBA00043037"/>
    </source>
</evidence>
<evidence type="ECO:0000256" key="3">
    <source>
        <dbReference type="ARBA" id="ARBA00022531"/>
    </source>
</evidence>
<dbReference type="EMBL" id="CP098611">
    <property type="protein sequence ID" value="USR92113.1"/>
    <property type="molecule type" value="Genomic_DNA"/>
</dbReference>
<dbReference type="Gene3D" id="3.30.2050.10">
    <property type="entry name" value="photosynthetic oxygen evolving center domain"/>
    <property type="match status" value="1"/>
</dbReference>
<evidence type="ECO:0000313" key="12">
    <source>
        <dbReference type="Proteomes" id="UP001056708"/>
    </source>
</evidence>
<keyword evidence="10" id="KW-0732">Signal</keyword>
<feature type="chain" id="PRO_5046721889" description="Photosystem II extrinsic protein O" evidence="10">
    <location>
        <begin position="21"/>
        <end position="277"/>
    </location>
</feature>
<evidence type="ECO:0000313" key="11">
    <source>
        <dbReference type="EMBL" id="USR92113.1"/>
    </source>
</evidence>
<gene>
    <name evidence="11" type="ORF">NEA10_05155</name>
</gene>
<dbReference type="PANTHER" id="PTHR34058">
    <property type="entry name" value="OXYGEN-EVOLVING ENHANCER PROTEIN 1-2, CHLOROPLASTIC"/>
    <property type="match status" value="1"/>
</dbReference>
<dbReference type="RefSeq" id="WP_252664187.1">
    <property type="nucleotide sequence ID" value="NZ_CP098611.1"/>
</dbReference>
<comment type="similarity">
    <text evidence="2">Belongs to the PsbO family.</text>
</comment>